<evidence type="ECO:0000256" key="1">
    <source>
        <dbReference type="ARBA" id="ARBA00023015"/>
    </source>
</evidence>
<dbReference type="AlphaFoldDB" id="A0A975G3F0"/>
<keyword evidence="1" id="KW-0805">Transcription regulation</keyword>
<dbReference type="GO" id="GO:0000976">
    <property type="term" value="F:transcription cis-regulatory region binding"/>
    <property type="evidence" value="ECO:0007669"/>
    <property type="project" value="TreeGrafter"/>
</dbReference>
<evidence type="ECO:0000259" key="5">
    <source>
        <dbReference type="PROSITE" id="PS50977"/>
    </source>
</evidence>
<accession>A0A975G3F0</accession>
<dbReference type="PANTHER" id="PTHR30055">
    <property type="entry name" value="HTH-TYPE TRANSCRIPTIONAL REGULATOR RUTR"/>
    <property type="match status" value="1"/>
</dbReference>
<feature type="DNA-binding region" description="H-T-H motif" evidence="4">
    <location>
        <begin position="43"/>
        <end position="62"/>
    </location>
</feature>
<evidence type="ECO:0000256" key="3">
    <source>
        <dbReference type="ARBA" id="ARBA00023163"/>
    </source>
</evidence>
<dbReference type="RefSeq" id="WP_211939839.1">
    <property type="nucleotide sequence ID" value="NZ_CP073078.1"/>
</dbReference>
<keyword evidence="7" id="KW-1185">Reference proteome</keyword>
<dbReference type="GO" id="GO:0003700">
    <property type="term" value="F:DNA-binding transcription factor activity"/>
    <property type="evidence" value="ECO:0007669"/>
    <property type="project" value="TreeGrafter"/>
</dbReference>
<keyword evidence="3" id="KW-0804">Transcription</keyword>
<name>A0A975G3F0_9CAUL</name>
<dbReference type="Gene3D" id="1.10.357.10">
    <property type="entry name" value="Tetracycline Repressor, domain 2"/>
    <property type="match status" value="1"/>
</dbReference>
<dbReference type="EMBL" id="CP073078">
    <property type="protein sequence ID" value="QUD89787.1"/>
    <property type="molecule type" value="Genomic_DNA"/>
</dbReference>
<dbReference type="PROSITE" id="PS50977">
    <property type="entry name" value="HTH_TETR_2"/>
    <property type="match status" value="1"/>
</dbReference>
<gene>
    <name evidence="6" type="ORF">KCG34_07925</name>
</gene>
<proteinExistence type="predicted"/>
<dbReference type="KEGG" id="caul:KCG34_07925"/>
<evidence type="ECO:0000313" key="6">
    <source>
        <dbReference type="EMBL" id="QUD89787.1"/>
    </source>
</evidence>
<dbReference type="PANTHER" id="PTHR30055:SF234">
    <property type="entry name" value="HTH-TYPE TRANSCRIPTIONAL REGULATOR BETI"/>
    <property type="match status" value="1"/>
</dbReference>
<dbReference type="InterPro" id="IPR001647">
    <property type="entry name" value="HTH_TetR"/>
</dbReference>
<dbReference type="InterPro" id="IPR050109">
    <property type="entry name" value="HTH-type_TetR-like_transc_reg"/>
</dbReference>
<protein>
    <submittedName>
        <fullName evidence="6">TetR/AcrR family transcriptional regulator</fullName>
    </submittedName>
</protein>
<dbReference type="Proteomes" id="UP000676409">
    <property type="component" value="Chromosome"/>
</dbReference>
<dbReference type="InterPro" id="IPR009057">
    <property type="entry name" value="Homeodomain-like_sf"/>
</dbReference>
<evidence type="ECO:0000313" key="7">
    <source>
        <dbReference type="Proteomes" id="UP000676409"/>
    </source>
</evidence>
<dbReference type="SUPFAM" id="SSF46689">
    <property type="entry name" value="Homeodomain-like"/>
    <property type="match status" value="1"/>
</dbReference>
<sequence>MSIPDPDTAVRLTRRRRAPDEARKEALVSARRLLLESGPDAITLKAVGDEIGVTHANLIHHFGSAAGLQSALMESMVRDLIQALDAAVAHLRSDAGAPRALVDQVFDAFDEGGAGRLAAWIVMSGDLELLEPVRGAVHDLVEAIYQKFQAEGEQARHRITAAVLFIALSAFGDAVIGPPLRDMLGRDQDSARRMVARLLPTFLY</sequence>
<reference evidence="6" key="1">
    <citation type="submission" date="2021-04" db="EMBL/GenBank/DDBJ databases">
        <title>The complete genome sequence of Caulobacter sp. S6.</title>
        <authorList>
            <person name="Tang Y."/>
            <person name="Ouyang W."/>
            <person name="Liu Q."/>
            <person name="Huang B."/>
            <person name="Guo Z."/>
            <person name="Lei P."/>
        </authorList>
    </citation>
    <scope>NUCLEOTIDE SEQUENCE</scope>
    <source>
        <strain evidence="6">S6</strain>
    </source>
</reference>
<evidence type="ECO:0000256" key="4">
    <source>
        <dbReference type="PROSITE-ProRule" id="PRU00335"/>
    </source>
</evidence>
<dbReference type="Pfam" id="PF00440">
    <property type="entry name" value="TetR_N"/>
    <property type="match status" value="1"/>
</dbReference>
<feature type="domain" description="HTH tetR-type" evidence="5">
    <location>
        <begin position="20"/>
        <end position="80"/>
    </location>
</feature>
<evidence type="ECO:0000256" key="2">
    <source>
        <dbReference type="ARBA" id="ARBA00023125"/>
    </source>
</evidence>
<organism evidence="6 7">
    <name type="scientific">Phenylobacterium montanum</name>
    <dbReference type="NCBI Taxonomy" id="2823693"/>
    <lineage>
        <taxon>Bacteria</taxon>
        <taxon>Pseudomonadati</taxon>
        <taxon>Pseudomonadota</taxon>
        <taxon>Alphaproteobacteria</taxon>
        <taxon>Caulobacterales</taxon>
        <taxon>Caulobacteraceae</taxon>
        <taxon>Phenylobacterium</taxon>
    </lineage>
</organism>
<keyword evidence="2 4" id="KW-0238">DNA-binding</keyword>